<feature type="binding site" evidence="1">
    <location>
        <position position="1253"/>
    </location>
    <ligand>
        <name>ATP</name>
        <dbReference type="ChEBI" id="CHEBI:30616"/>
    </ligand>
</feature>
<protein>
    <recommendedName>
        <fullName evidence="2">Protein kinase domain-containing protein</fullName>
    </recommendedName>
</protein>
<dbReference type="SMART" id="SM00220">
    <property type="entry name" value="S_TKc"/>
    <property type="match status" value="1"/>
</dbReference>
<accession>A0A397U9K3</accession>
<dbReference type="Gene3D" id="1.25.40.10">
    <property type="entry name" value="Tetratricopeptide repeat domain"/>
    <property type="match status" value="4"/>
</dbReference>
<dbReference type="Proteomes" id="UP000266673">
    <property type="component" value="Unassembled WGS sequence"/>
</dbReference>
<evidence type="ECO:0000259" key="2">
    <source>
        <dbReference type="PROSITE" id="PS50011"/>
    </source>
</evidence>
<organism evidence="3 4">
    <name type="scientific">Gigaspora rosea</name>
    <dbReference type="NCBI Taxonomy" id="44941"/>
    <lineage>
        <taxon>Eukaryota</taxon>
        <taxon>Fungi</taxon>
        <taxon>Fungi incertae sedis</taxon>
        <taxon>Mucoromycota</taxon>
        <taxon>Glomeromycotina</taxon>
        <taxon>Glomeromycetes</taxon>
        <taxon>Diversisporales</taxon>
        <taxon>Gigasporaceae</taxon>
        <taxon>Gigaspora</taxon>
    </lineage>
</organism>
<dbReference type="Gene3D" id="1.10.510.10">
    <property type="entry name" value="Transferase(Phosphotransferase) domain 1"/>
    <property type="match status" value="2"/>
</dbReference>
<dbReference type="SUPFAM" id="SSF56112">
    <property type="entry name" value="Protein kinase-like (PK-like)"/>
    <property type="match status" value="1"/>
</dbReference>
<name>A0A397U9K3_9GLOM</name>
<keyword evidence="1" id="KW-0547">Nucleotide-binding</keyword>
<sequence length="1481" mass="170276">MQNPERLLIESLKLNCVLHYQDRNFIPSDSTCDCGEIKLEQYTDDLLIYQPTNVDTVETTWDSFAKIFHDFIKNSSEHDQNTSPLLNDIKLLIPSLKITCTREQNISTIYETSCGFLADEVLVGGALIIKNVSDYSENILDLLEARIIRIIDEVLWNYKNLFTETIIDSSFPIIEDLEGNNLNNAEKLRAYVEEIYGYKNASVIAYEKIIPARTYFDKDKIFNKRLVPRITNYHEEFEAEDWLKDNLISKVPRRIRNHKLDYGLVISSDRFIPGISSAVQLMSEPSIRPYRNDSLYLANDMAQNFQYLPDHIPFLDFSVEEHMNFTLNDANIINERIEISMNKNNIKPSPKLECDVIKALDSPFPYKELANVFKTYGHVICTKFTMGGRLTSLNRKYDCDYEDQNEDKYEEQHTINWQRMLELLNSYSDSYISNIKIDGINQWLISNSKNPDSWQIINRIQFTPLYKFLGVTLRKEIKIILSNEKRILMTGVSKLKNNKIRFRRIKFPQHLQSDDYQVIGSIISNNMRRSDLILKFQMRTISGFSAVIEDLHRESEESDDGNLEIYWQLIGNPMAVKYFSKQNRNIRVITGTISDISLAQKQIFLKEIDTKEELSSDCIFTSCFNYPLTNFDPKLQVTLESWSRTNIDLKIINYSFDEIKLLLLDKNQDTIHFELEWYIIYLNQQKSTFSDDQLTEISWNLMGDSLKAGSDGYANGTYNVGNCYRNGIGVEKDEHKAFIYYQKSAEMGNASGIFALEMGDARGTCNVGYYYLYGIVVEKDEHKALNYYQKSAEMGDASGTYNVGHCYQNGIGVEKDEHKAFIYYQKSAEMGDARGTCNVGYYYLYGIVVEKDEHKALNYYQKSAEMGDASGTYNVGHCYQNGIGVEKDEHKAFIYYQKSAEMGYASGTYNVGYCYENGIGVEKDKHKAFIYYQKSAEMGHASGTFNVGNCYDNGIGVAKDEHKAFFYYQKSGGMGNASGTYNVGYCYQNGIGVEKDDHKAFIDYQKFAEMGSASGTYNVGYCFRNGIAFIYYQKSADMGNASGTCNVGYCYLYGIGVEKDVHKAFIYYQKSADMGHASGTYNVGYCYENGIGVKKDEYKAFIYYQKSADMGNVSGTFNVGNYYRNGIGVEKDEHKAFIYYRKSAEMGDTNGMSVVAECYRNGIGTTRDLHKAKFWYLRARDLVSAASEFEWLHNLEIEDNLKKILPENKYQLLWIPYDEFKIIKEIGKGEFATVYVAEWIDKSQNLRKTVVLKLLHESSNYHEEFIKELKAYCDIGLKDPTLINCFGISEDKASGNYILVMKYAKYGNLRQNLRTIGQINWKDKLNLTANIASKSKSEGVYGILPYIAPEILEGNQYTTASDIYSLAIIMWEILYGKPVTYNQSFGPVLQLQICLNNLRPNIEDAKSCYVDIMKKCWDKEPKNRPSAQQIYKTFMKLKDDDKALLELCKSDKKIKQVMGYNNNFEEIYESKFITSIVNDLK</sequence>
<reference evidence="3 4" key="1">
    <citation type="submission" date="2018-06" db="EMBL/GenBank/DDBJ databases">
        <title>Comparative genomics reveals the genomic features of Rhizophagus irregularis, R. cerebriforme, R. diaphanum and Gigaspora rosea, and their symbiotic lifestyle signature.</title>
        <authorList>
            <person name="Morin E."/>
            <person name="San Clemente H."/>
            <person name="Chen E.C.H."/>
            <person name="De La Providencia I."/>
            <person name="Hainaut M."/>
            <person name="Kuo A."/>
            <person name="Kohler A."/>
            <person name="Murat C."/>
            <person name="Tang N."/>
            <person name="Roy S."/>
            <person name="Loubradou J."/>
            <person name="Henrissat B."/>
            <person name="Grigoriev I.V."/>
            <person name="Corradi N."/>
            <person name="Roux C."/>
            <person name="Martin F.M."/>
        </authorList>
    </citation>
    <scope>NUCLEOTIDE SEQUENCE [LARGE SCALE GENOMIC DNA]</scope>
    <source>
        <strain evidence="3 4">DAOM 194757</strain>
    </source>
</reference>
<proteinExistence type="predicted"/>
<dbReference type="InterPro" id="IPR052945">
    <property type="entry name" value="Mitotic_Regulator"/>
</dbReference>
<dbReference type="PANTHER" id="PTHR43628:SF1">
    <property type="entry name" value="CHITIN SYNTHASE REGULATORY FACTOR 2-RELATED"/>
    <property type="match status" value="1"/>
</dbReference>
<dbReference type="SUPFAM" id="SSF81901">
    <property type="entry name" value="HCP-like"/>
    <property type="match status" value="4"/>
</dbReference>
<dbReference type="Pfam" id="PF08238">
    <property type="entry name" value="Sel1"/>
    <property type="match status" value="13"/>
</dbReference>
<dbReference type="InterPro" id="IPR017441">
    <property type="entry name" value="Protein_kinase_ATP_BS"/>
</dbReference>
<dbReference type="InterPro" id="IPR006597">
    <property type="entry name" value="Sel1-like"/>
</dbReference>
<gene>
    <name evidence="3" type="ORF">C2G38_2252981</name>
</gene>
<dbReference type="STRING" id="44941.A0A397U9K3"/>
<dbReference type="Pfam" id="PF00069">
    <property type="entry name" value="Pkinase"/>
    <property type="match status" value="1"/>
</dbReference>
<dbReference type="InterPro" id="IPR011009">
    <property type="entry name" value="Kinase-like_dom_sf"/>
</dbReference>
<evidence type="ECO:0000313" key="4">
    <source>
        <dbReference type="Proteomes" id="UP000266673"/>
    </source>
</evidence>
<keyword evidence="1" id="KW-0067">ATP-binding</keyword>
<evidence type="ECO:0000313" key="3">
    <source>
        <dbReference type="EMBL" id="RIB06854.1"/>
    </source>
</evidence>
<dbReference type="InterPro" id="IPR000719">
    <property type="entry name" value="Prot_kinase_dom"/>
</dbReference>
<dbReference type="PANTHER" id="PTHR43628">
    <property type="entry name" value="ACTIVATOR OF C KINASE PROTEIN 1-RELATED"/>
    <property type="match status" value="1"/>
</dbReference>
<evidence type="ECO:0000256" key="1">
    <source>
        <dbReference type="PROSITE-ProRule" id="PRU10141"/>
    </source>
</evidence>
<comment type="caution">
    <text evidence="3">The sequence shown here is derived from an EMBL/GenBank/DDBJ whole genome shotgun (WGS) entry which is preliminary data.</text>
</comment>
<dbReference type="PROSITE" id="PS00107">
    <property type="entry name" value="PROTEIN_KINASE_ATP"/>
    <property type="match status" value="1"/>
</dbReference>
<dbReference type="SMART" id="SM00671">
    <property type="entry name" value="SEL1"/>
    <property type="match status" value="13"/>
</dbReference>
<dbReference type="GO" id="GO:0005524">
    <property type="term" value="F:ATP binding"/>
    <property type="evidence" value="ECO:0007669"/>
    <property type="project" value="UniProtKB-UniRule"/>
</dbReference>
<keyword evidence="4" id="KW-1185">Reference proteome</keyword>
<dbReference type="EMBL" id="QKWP01001752">
    <property type="protein sequence ID" value="RIB06854.1"/>
    <property type="molecule type" value="Genomic_DNA"/>
</dbReference>
<dbReference type="InterPro" id="IPR011990">
    <property type="entry name" value="TPR-like_helical_dom_sf"/>
</dbReference>
<dbReference type="OrthoDB" id="2341617at2759"/>
<dbReference type="GO" id="GO:0004672">
    <property type="term" value="F:protein kinase activity"/>
    <property type="evidence" value="ECO:0007669"/>
    <property type="project" value="InterPro"/>
</dbReference>
<feature type="domain" description="Protein kinase" evidence="2">
    <location>
        <begin position="1140"/>
        <end position="1435"/>
    </location>
</feature>
<dbReference type="PROSITE" id="PS50011">
    <property type="entry name" value="PROTEIN_KINASE_DOM"/>
    <property type="match status" value="1"/>
</dbReference>